<dbReference type="PANTHER" id="PTHR19143:SF444">
    <property type="entry name" value="PROTEIN SCABROUS"/>
    <property type="match status" value="1"/>
</dbReference>
<dbReference type="GO" id="GO:0005615">
    <property type="term" value="C:extracellular space"/>
    <property type="evidence" value="ECO:0007669"/>
    <property type="project" value="TreeGrafter"/>
</dbReference>
<dbReference type="PROSITE" id="PS51406">
    <property type="entry name" value="FIBRINOGEN_C_2"/>
    <property type="match status" value="1"/>
</dbReference>
<sequence>MKLLFALLCLLVPATHASYKLTVYLRRLDVGQGFLANGTHCTPTWNIGDQCNIMLKLAVCLGTPDDPSDPCPETKRQPIDLGQVTNNQNAIDFAGGGTAYGAWKNPADFVNSEDGVLYAGFSLYVEARDKQNGLIDSYSHRFDDGLSPNNFEYFSHERVNLEATLFSIAWRASGDLPTPPPPTTTEGPTTTTQSTTSGPSTPEPTTEAPITATECGEIPLPRSDGSYFILIDNVPNKVYCSFGTNVAITHIQGRGEIGFTNDTFARKYEDYASPFGTLGKGNNYWLGLDNINAMTRSGDWTLFIEVCCGKTSVTQQTYKNAKISDKASNYTLAASATINTGLNVDDSTNAYGKDLGRPFRTFDQWALDKSEDEEYCSIINDKEHGKVSKGTGGWWFGNCGENLNGEYYTAEEVDDNCVINTVDLTKKGTGIELITKVNPAIVDPLYDKKSYTRARMGLYKGSGQPLGLKDYCS</sequence>
<feature type="chain" id="PRO_5041430958" description="Fibrinogen C-terminal domain-containing protein" evidence="2">
    <location>
        <begin position="18"/>
        <end position="473"/>
    </location>
</feature>
<dbReference type="EMBL" id="CATQJA010002622">
    <property type="protein sequence ID" value="CAJ0573698.1"/>
    <property type="molecule type" value="Genomic_DNA"/>
</dbReference>
<dbReference type="SMART" id="SM00186">
    <property type="entry name" value="FBG"/>
    <property type="match status" value="1"/>
</dbReference>
<accession>A0AA36CRX3</accession>
<gene>
    <name evidence="4" type="ORF">MSPICULIGERA_LOCUS12050</name>
</gene>
<proteinExistence type="predicted"/>
<dbReference type="SUPFAM" id="SSF56496">
    <property type="entry name" value="Fibrinogen C-terminal domain-like"/>
    <property type="match status" value="1"/>
</dbReference>
<dbReference type="InterPro" id="IPR002181">
    <property type="entry name" value="Fibrinogen_a/b/g_C_dom"/>
</dbReference>
<dbReference type="Proteomes" id="UP001177023">
    <property type="component" value="Unassembled WGS sequence"/>
</dbReference>
<dbReference type="PANTHER" id="PTHR19143">
    <property type="entry name" value="FIBRINOGEN/TENASCIN/ANGIOPOEITIN"/>
    <property type="match status" value="1"/>
</dbReference>
<feature type="signal peptide" evidence="2">
    <location>
        <begin position="1"/>
        <end position="17"/>
    </location>
</feature>
<comment type="caution">
    <text evidence="4">The sequence shown here is derived from an EMBL/GenBank/DDBJ whole genome shotgun (WGS) entry which is preliminary data.</text>
</comment>
<name>A0AA36CRX3_9BILA</name>
<organism evidence="4 5">
    <name type="scientific">Mesorhabditis spiculigera</name>
    <dbReference type="NCBI Taxonomy" id="96644"/>
    <lineage>
        <taxon>Eukaryota</taxon>
        <taxon>Metazoa</taxon>
        <taxon>Ecdysozoa</taxon>
        <taxon>Nematoda</taxon>
        <taxon>Chromadorea</taxon>
        <taxon>Rhabditida</taxon>
        <taxon>Rhabditina</taxon>
        <taxon>Rhabditomorpha</taxon>
        <taxon>Rhabditoidea</taxon>
        <taxon>Rhabditidae</taxon>
        <taxon>Mesorhabditinae</taxon>
        <taxon>Mesorhabditis</taxon>
    </lineage>
</organism>
<feature type="non-terminal residue" evidence="4">
    <location>
        <position position="473"/>
    </location>
</feature>
<evidence type="ECO:0000256" key="2">
    <source>
        <dbReference type="SAM" id="SignalP"/>
    </source>
</evidence>
<protein>
    <recommendedName>
        <fullName evidence="3">Fibrinogen C-terminal domain-containing protein</fullName>
    </recommendedName>
</protein>
<keyword evidence="5" id="KW-1185">Reference proteome</keyword>
<evidence type="ECO:0000259" key="3">
    <source>
        <dbReference type="PROSITE" id="PS51406"/>
    </source>
</evidence>
<dbReference type="Gene3D" id="3.90.215.10">
    <property type="entry name" value="Gamma Fibrinogen, chain A, domain 1"/>
    <property type="match status" value="1"/>
</dbReference>
<dbReference type="InterPro" id="IPR050373">
    <property type="entry name" value="Fibrinogen_C-term_domain"/>
</dbReference>
<keyword evidence="2" id="KW-0732">Signal</keyword>
<feature type="domain" description="Fibrinogen C-terminal" evidence="3">
    <location>
        <begin position="206"/>
        <end position="408"/>
    </location>
</feature>
<evidence type="ECO:0000313" key="5">
    <source>
        <dbReference type="Proteomes" id="UP001177023"/>
    </source>
</evidence>
<dbReference type="AlphaFoldDB" id="A0AA36CRX3"/>
<feature type="region of interest" description="Disordered" evidence="1">
    <location>
        <begin position="172"/>
        <end position="210"/>
    </location>
</feature>
<dbReference type="InterPro" id="IPR014716">
    <property type="entry name" value="Fibrinogen_a/b/g_C_1"/>
</dbReference>
<evidence type="ECO:0000313" key="4">
    <source>
        <dbReference type="EMBL" id="CAJ0573698.1"/>
    </source>
</evidence>
<dbReference type="Pfam" id="PF00147">
    <property type="entry name" value="Fibrinogen_C"/>
    <property type="match status" value="1"/>
</dbReference>
<dbReference type="InterPro" id="IPR036056">
    <property type="entry name" value="Fibrinogen-like_C"/>
</dbReference>
<evidence type="ECO:0000256" key="1">
    <source>
        <dbReference type="SAM" id="MobiDB-lite"/>
    </source>
</evidence>
<reference evidence="4" key="1">
    <citation type="submission" date="2023-06" db="EMBL/GenBank/DDBJ databases">
        <authorList>
            <person name="Delattre M."/>
        </authorList>
    </citation>
    <scope>NUCLEOTIDE SEQUENCE</scope>
    <source>
        <strain evidence="4">AF72</strain>
    </source>
</reference>
<feature type="compositionally biased region" description="Low complexity" evidence="1">
    <location>
        <begin position="184"/>
        <end position="210"/>
    </location>
</feature>